<dbReference type="PANTHER" id="PTHR30618:SF15">
    <property type="entry name" value="NICOTINAMIDE RIBOSIDE TRANSPORTER 1-RELATED"/>
    <property type="match status" value="1"/>
</dbReference>
<keyword evidence="3 7" id="KW-0812">Transmembrane</keyword>
<sequence>MGRAASGGPKWLEWAELPARKDVYTYAGTTRWGNHDLYPIPKKERTFGMLAYFAYWITTGVSVGTYTLGSSYIALGLNAGETLGAILAGCVISSFLGIFAGRPGMDYSLGYTMMNRVSFGLWGTTVPMTVVFLGGIVFSGIQAYYGGQAMTLILGAIFPTFHRMPNTLPASAAITTQNLIGFLLFTAIYLPTLWFVPPHQIRKGLYPSFIIICATFIGMLGWALRSNGGAGNLLSSSLHLTRTEKAFRLVQCMSSVGGTWGGAAERFSDWTRFERKRHTSTPGMVIALPVTVTLSALFGVLITTATSKMYGTVQWNPLLLLQAIQADTYTPASRAGTFFAGLGLLTSQIFVNLTQNTIPYGMDLAGLFPRYLSMKRASVMLVFLTIIAQPWRFLSQASIFVTILSVLSVYTSVTTSILIVDYFIIRKRMWKVPDLYVENGIYWYTNGWNLRCLAALVIGMVPALPGFFMTVINTNLNSPAVKIFQINYFVGASLGPLSYLLICWIWPVPGTGQKELMSEGEAVVVVEGVAVSGEEEGKGKEAVVKEKAGSEEEIGL</sequence>
<feature type="transmembrane region" description="Helical" evidence="7">
    <location>
        <begin position="206"/>
        <end position="225"/>
    </location>
</feature>
<dbReference type="InterPro" id="IPR045225">
    <property type="entry name" value="Uracil/uridine/allantoin_perm"/>
</dbReference>
<comment type="similarity">
    <text evidence="2">Belongs to the purine-cytosine permease (2.A.39) family.</text>
</comment>
<evidence type="ECO:0000256" key="3">
    <source>
        <dbReference type="ARBA" id="ARBA00022692"/>
    </source>
</evidence>
<dbReference type="AlphaFoldDB" id="A0A3D8RHL1"/>
<feature type="transmembrane region" description="Helical" evidence="7">
    <location>
        <begin position="486"/>
        <end position="508"/>
    </location>
</feature>
<feature type="transmembrane region" description="Helical" evidence="7">
    <location>
        <begin position="83"/>
        <end position="105"/>
    </location>
</feature>
<organism evidence="8 9">
    <name type="scientific">Coleophoma cylindrospora</name>
    <dbReference type="NCBI Taxonomy" id="1849047"/>
    <lineage>
        <taxon>Eukaryota</taxon>
        <taxon>Fungi</taxon>
        <taxon>Dikarya</taxon>
        <taxon>Ascomycota</taxon>
        <taxon>Pezizomycotina</taxon>
        <taxon>Leotiomycetes</taxon>
        <taxon>Helotiales</taxon>
        <taxon>Dermateaceae</taxon>
        <taxon>Coleophoma</taxon>
    </lineage>
</organism>
<feature type="transmembrane region" description="Helical" evidence="7">
    <location>
        <begin position="399"/>
        <end position="425"/>
    </location>
</feature>
<proteinExistence type="inferred from homology"/>
<evidence type="ECO:0000256" key="2">
    <source>
        <dbReference type="ARBA" id="ARBA00008974"/>
    </source>
</evidence>
<protein>
    <submittedName>
        <fullName evidence="8">Uncharacterized protein</fullName>
    </submittedName>
</protein>
<feature type="transmembrane region" description="Helical" evidence="7">
    <location>
        <begin position="377"/>
        <end position="393"/>
    </location>
</feature>
<dbReference type="Gene3D" id="1.10.4160.10">
    <property type="entry name" value="Hydantoin permease"/>
    <property type="match status" value="1"/>
</dbReference>
<feature type="transmembrane region" description="Helical" evidence="7">
    <location>
        <begin position="283"/>
        <end position="302"/>
    </location>
</feature>
<feature type="transmembrane region" description="Helical" evidence="7">
    <location>
        <begin position="52"/>
        <end position="77"/>
    </location>
</feature>
<evidence type="ECO:0000256" key="1">
    <source>
        <dbReference type="ARBA" id="ARBA00004141"/>
    </source>
</evidence>
<feature type="compositionally biased region" description="Basic and acidic residues" evidence="6">
    <location>
        <begin position="535"/>
        <end position="550"/>
    </location>
</feature>
<evidence type="ECO:0000256" key="5">
    <source>
        <dbReference type="ARBA" id="ARBA00023136"/>
    </source>
</evidence>
<dbReference type="PANTHER" id="PTHR30618">
    <property type="entry name" value="NCS1 FAMILY PURINE/PYRIMIDINE TRANSPORTER"/>
    <property type="match status" value="1"/>
</dbReference>
<dbReference type="Pfam" id="PF02133">
    <property type="entry name" value="Transp_cyt_pur"/>
    <property type="match status" value="1"/>
</dbReference>
<feature type="transmembrane region" description="Helical" evidence="7">
    <location>
        <begin position="117"/>
        <end position="137"/>
    </location>
</feature>
<evidence type="ECO:0000256" key="7">
    <source>
        <dbReference type="SAM" id="Phobius"/>
    </source>
</evidence>
<reference evidence="8 9" key="1">
    <citation type="journal article" date="2018" name="IMA Fungus">
        <title>IMA Genome-F 9: Draft genome sequence of Annulohypoxylon stygium, Aspergillus mulundensis, Berkeleyomyces basicola (syn. Thielaviopsis basicola), Ceratocystis smalleyi, two Cercospora beticola strains, Coleophoma cylindrospora, Fusarium fracticaudum, Phialophora cf. hyalina, and Morchella septimelata.</title>
        <authorList>
            <person name="Wingfield B.D."/>
            <person name="Bills G.F."/>
            <person name="Dong Y."/>
            <person name="Huang W."/>
            <person name="Nel W.J."/>
            <person name="Swalarsk-Parry B.S."/>
            <person name="Vaghefi N."/>
            <person name="Wilken P.M."/>
            <person name="An Z."/>
            <person name="de Beer Z.W."/>
            <person name="De Vos L."/>
            <person name="Chen L."/>
            <person name="Duong T.A."/>
            <person name="Gao Y."/>
            <person name="Hammerbacher A."/>
            <person name="Kikkert J.R."/>
            <person name="Li Y."/>
            <person name="Li H."/>
            <person name="Li K."/>
            <person name="Li Q."/>
            <person name="Liu X."/>
            <person name="Ma X."/>
            <person name="Naidoo K."/>
            <person name="Pethybridge S.J."/>
            <person name="Sun J."/>
            <person name="Steenkamp E.T."/>
            <person name="van der Nest M.A."/>
            <person name="van Wyk S."/>
            <person name="Wingfield M.J."/>
            <person name="Xiong C."/>
            <person name="Yue Q."/>
            <person name="Zhang X."/>
        </authorList>
    </citation>
    <scope>NUCLEOTIDE SEQUENCE [LARGE SCALE GENOMIC DNA]</scope>
    <source>
        <strain evidence="8 9">BP6252</strain>
    </source>
</reference>
<keyword evidence="4 7" id="KW-1133">Transmembrane helix</keyword>
<gene>
    <name evidence="8" type="ORF">BP6252_07291</name>
</gene>
<keyword evidence="5 7" id="KW-0472">Membrane</keyword>
<feature type="region of interest" description="Disordered" evidence="6">
    <location>
        <begin position="534"/>
        <end position="556"/>
    </location>
</feature>
<accession>A0A3D8RHL1</accession>
<comment type="subcellular location">
    <subcellularLocation>
        <location evidence="1">Membrane</location>
        <topology evidence="1">Multi-pass membrane protein</topology>
    </subcellularLocation>
</comment>
<name>A0A3D8RHL1_9HELO</name>
<evidence type="ECO:0000256" key="4">
    <source>
        <dbReference type="ARBA" id="ARBA00022989"/>
    </source>
</evidence>
<comment type="caution">
    <text evidence="8">The sequence shown here is derived from an EMBL/GenBank/DDBJ whole genome shotgun (WGS) entry which is preliminary data.</text>
</comment>
<evidence type="ECO:0000256" key="6">
    <source>
        <dbReference type="SAM" id="MobiDB-lite"/>
    </source>
</evidence>
<evidence type="ECO:0000313" key="8">
    <source>
        <dbReference type="EMBL" id="RDW73384.1"/>
    </source>
</evidence>
<feature type="transmembrane region" description="Helical" evidence="7">
    <location>
        <begin position="452"/>
        <end position="474"/>
    </location>
</feature>
<keyword evidence="9" id="KW-1185">Reference proteome</keyword>
<dbReference type="Proteomes" id="UP000256645">
    <property type="component" value="Unassembled WGS sequence"/>
</dbReference>
<dbReference type="OrthoDB" id="2018619at2759"/>
<feature type="transmembrane region" description="Helical" evidence="7">
    <location>
        <begin position="173"/>
        <end position="194"/>
    </location>
</feature>
<evidence type="ECO:0000313" key="9">
    <source>
        <dbReference type="Proteomes" id="UP000256645"/>
    </source>
</evidence>
<dbReference type="InterPro" id="IPR001248">
    <property type="entry name" value="Pur-cyt_permease"/>
</dbReference>
<dbReference type="GO" id="GO:0005886">
    <property type="term" value="C:plasma membrane"/>
    <property type="evidence" value="ECO:0007669"/>
    <property type="project" value="TreeGrafter"/>
</dbReference>
<feature type="transmembrane region" description="Helical" evidence="7">
    <location>
        <begin position="143"/>
        <end position="161"/>
    </location>
</feature>
<dbReference type="EMBL" id="PDLM01000007">
    <property type="protein sequence ID" value="RDW73384.1"/>
    <property type="molecule type" value="Genomic_DNA"/>
</dbReference>
<dbReference type="GO" id="GO:0015205">
    <property type="term" value="F:nucleobase transmembrane transporter activity"/>
    <property type="evidence" value="ECO:0007669"/>
    <property type="project" value="TreeGrafter"/>
</dbReference>